<organism evidence="12 13">
    <name type="scientific">candidate division WS5 bacterium</name>
    <dbReference type="NCBI Taxonomy" id="2093353"/>
    <lineage>
        <taxon>Bacteria</taxon>
        <taxon>candidate division WS5</taxon>
    </lineage>
</organism>
<dbReference type="Gene3D" id="1.10.287.40">
    <property type="entry name" value="Serine-tRNA synthetase, tRNA binding domain"/>
    <property type="match status" value="1"/>
</dbReference>
<evidence type="ECO:0000256" key="10">
    <source>
        <dbReference type="SAM" id="Coils"/>
    </source>
</evidence>
<dbReference type="GO" id="GO:0005524">
    <property type="term" value="F:ATP binding"/>
    <property type="evidence" value="ECO:0007669"/>
    <property type="project" value="UniProtKB-KW"/>
</dbReference>
<feature type="binding site" evidence="8">
    <location>
        <position position="267"/>
    </location>
    <ligand>
        <name>L-serine</name>
        <dbReference type="ChEBI" id="CHEBI:33384"/>
    </ligand>
</feature>
<dbReference type="GO" id="GO:0006434">
    <property type="term" value="P:seryl-tRNA aminoacylation"/>
    <property type="evidence" value="ECO:0007669"/>
    <property type="project" value="UniProtKB-UniRule"/>
</dbReference>
<dbReference type="InterPro" id="IPR042103">
    <property type="entry name" value="SerRS_1_N_sf"/>
</dbReference>
<dbReference type="Proteomes" id="UP000285655">
    <property type="component" value="Unassembled WGS sequence"/>
</dbReference>
<feature type="coiled-coil region" evidence="10">
    <location>
        <begin position="63"/>
        <end position="93"/>
    </location>
</feature>
<evidence type="ECO:0000256" key="7">
    <source>
        <dbReference type="NCBIfam" id="TIGR00414"/>
    </source>
</evidence>
<protein>
    <recommendedName>
        <fullName evidence="1 7">Serine--tRNA ligase</fullName>
        <ecNumber evidence="1 7">6.1.1.11</ecNumber>
    </recommendedName>
</protein>
<evidence type="ECO:0000256" key="1">
    <source>
        <dbReference type="ARBA" id="ARBA00012840"/>
    </source>
</evidence>
<evidence type="ECO:0000256" key="2">
    <source>
        <dbReference type="ARBA" id="ARBA00022598"/>
    </source>
</evidence>
<dbReference type="AlphaFoldDB" id="A0A419D9Z3"/>
<accession>A0A419D9Z3</accession>
<gene>
    <name evidence="12" type="ORF">C4544_06230</name>
</gene>
<feature type="binding site" evidence="8">
    <location>
        <position position="290"/>
    </location>
    <ligand>
        <name>L-serine</name>
        <dbReference type="ChEBI" id="CHEBI:33384"/>
    </ligand>
</feature>
<dbReference type="PIRSF" id="PIRSF001529">
    <property type="entry name" value="Ser-tRNA-synth_IIa"/>
    <property type="match status" value="1"/>
</dbReference>
<dbReference type="InterPro" id="IPR006195">
    <property type="entry name" value="aa-tRNA-synth_II"/>
</dbReference>
<evidence type="ECO:0000256" key="9">
    <source>
        <dbReference type="PIRSR" id="PIRSR001529-2"/>
    </source>
</evidence>
<keyword evidence="10" id="KW-0175">Coiled coil</keyword>
<proteinExistence type="predicted"/>
<dbReference type="PROSITE" id="PS50862">
    <property type="entry name" value="AA_TRNA_LIGASE_II"/>
    <property type="match status" value="1"/>
</dbReference>
<feature type="domain" description="Aminoacyl-transfer RNA synthetases class-II family profile" evidence="11">
    <location>
        <begin position="181"/>
        <end position="413"/>
    </location>
</feature>
<evidence type="ECO:0000313" key="12">
    <source>
        <dbReference type="EMBL" id="RJO59941.1"/>
    </source>
</evidence>
<dbReference type="SUPFAM" id="SSF55681">
    <property type="entry name" value="Class II aaRS and biotin synthetases"/>
    <property type="match status" value="1"/>
</dbReference>
<dbReference type="InterPro" id="IPR002314">
    <property type="entry name" value="aa-tRNA-synt_IIb"/>
</dbReference>
<name>A0A419D9Z3_9BACT</name>
<evidence type="ECO:0000256" key="3">
    <source>
        <dbReference type="ARBA" id="ARBA00022741"/>
    </source>
</evidence>
<feature type="binding site" evidence="9">
    <location>
        <begin position="283"/>
        <end position="286"/>
    </location>
    <ligand>
        <name>ATP</name>
        <dbReference type="ChEBI" id="CHEBI:30616"/>
    </ligand>
</feature>
<keyword evidence="6" id="KW-0030">Aminoacyl-tRNA synthetase</keyword>
<feature type="site" description="Important for serine binding" evidence="8">
    <location>
        <position position="389"/>
    </location>
</feature>
<keyword evidence="2 12" id="KW-0436">Ligase</keyword>
<evidence type="ECO:0000256" key="8">
    <source>
        <dbReference type="PIRSR" id="PIRSR001529-1"/>
    </source>
</evidence>
<dbReference type="InterPro" id="IPR010978">
    <property type="entry name" value="tRNA-bd_arm"/>
</dbReference>
<dbReference type="InterPro" id="IPR002317">
    <property type="entry name" value="Ser-tRNA-ligase_type_1"/>
</dbReference>
<dbReference type="Pfam" id="PF02403">
    <property type="entry name" value="Seryl_tRNA_N"/>
    <property type="match status" value="1"/>
</dbReference>
<feature type="binding site" evidence="9">
    <location>
        <begin position="267"/>
        <end position="269"/>
    </location>
    <ligand>
        <name>ATP</name>
        <dbReference type="ChEBI" id="CHEBI:30616"/>
    </ligand>
</feature>
<dbReference type="EMBL" id="QZJW01000055">
    <property type="protein sequence ID" value="RJO59941.1"/>
    <property type="molecule type" value="Genomic_DNA"/>
</dbReference>
<evidence type="ECO:0000256" key="6">
    <source>
        <dbReference type="ARBA" id="ARBA00023146"/>
    </source>
</evidence>
<keyword evidence="3" id="KW-0547">Nucleotide-binding</keyword>
<keyword evidence="5" id="KW-0648">Protein biosynthesis</keyword>
<dbReference type="PRINTS" id="PR00981">
    <property type="entry name" value="TRNASYNTHSER"/>
</dbReference>
<dbReference type="NCBIfam" id="TIGR00414">
    <property type="entry name" value="serS"/>
    <property type="match status" value="1"/>
</dbReference>
<dbReference type="PANTHER" id="PTHR11778">
    <property type="entry name" value="SERYL-TRNA SYNTHETASE"/>
    <property type="match status" value="1"/>
</dbReference>
<dbReference type="EC" id="6.1.1.11" evidence="1 7"/>
<dbReference type="Gene3D" id="3.30.930.10">
    <property type="entry name" value="Bira Bifunctional Protein, Domain 2"/>
    <property type="match status" value="1"/>
</dbReference>
<dbReference type="InterPro" id="IPR045864">
    <property type="entry name" value="aa-tRNA-synth_II/BPL/LPL"/>
</dbReference>
<comment type="caution">
    <text evidence="12">The sequence shown here is derived from an EMBL/GenBank/DDBJ whole genome shotgun (WGS) entry which is preliminary data.</text>
</comment>
<dbReference type="InterPro" id="IPR015866">
    <property type="entry name" value="Ser-tRNA-synth_1_N"/>
</dbReference>
<dbReference type="GO" id="GO:0005737">
    <property type="term" value="C:cytoplasm"/>
    <property type="evidence" value="ECO:0007669"/>
    <property type="project" value="UniProtKB-UniRule"/>
</dbReference>
<evidence type="ECO:0000256" key="5">
    <source>
        <dbReference type="ARBA" id="ARBA00022917"/>
    </source>
</evidence>
<evidence type="ECO:0000256" key="4">
    <source>
        <dbReference type="ARBA" id="ARBA00022840"/>
    </source>
</evidence>
<dbReference type="Pfam" id="PF00587">
    <property type="entry name" value="tRNA-synt_2b"/>
    <property type="match status" value="1"/>
</dbReference>
<dbReference type="GO" id="GO:0004828">
    <property type="term" value="F:serine-tRNA ligase activity"/>
    <property type="evidence" value="ECO:0007669"/>
    <property type="project" value="UniProtKB-UniRule"/>
</dbReference>
<sequence length="430" mass="49550">MLDIKYIRENPDKIKENNKNRGVNVDLDRFLDLDKKRVELIQEVDALRAQKKQPKGKPTPEDLKKLKEIKEKEEKLAKELSEIEREYRDIYLEIPNLTHSDVPIGKDENENVSLRKVGEIPKMDFKPKDHLELGESLDLIDMQHAAKITGARFFYLKNELVLLEYALLQLVFQTLTNEDTLKEIAKKAGLTVSTKSFTPILPPDMIKPKYLEAMGRLEPKEDKFYTEKDELYLVGSAEHTIGAMHADEILDEKDLPLRYIGFSTAFRREAGSYGKDTRGIIRVHQFDKSEIVSFTTPETGEAEQDFIIAIQEYLMQQIGLPYQAVAICTGDMGDPDYRQVDLEAWIPTQNKYRETHTSDYNTDYQARRLNIKVKRSDGKTEFVHMNDATAFAGRPMVAILENYQQKDGSVKIPEVLQKYMGGLKVIKQKK</sequence>
<evidence type="ECO:0000313" key="13">
    <source>
        <dbReference type="Proteomes" id="UP000285655"/>
    </source>
</evidence>
<reference evidence="12 13" key="1">
    <citation type="journal article" date="2017" name="ISME J.">
        <title>Energy and carbon metabolisms in a deep terrestrial subsurface fluid microbial community.</title>
        <authorList>
            <person name="Momper L."/>
            <person name="Jungbluth S.P."/>
            <person name="Lee M.D."/>
            <person name="Amend J.P."/>
        </authorList>
    </citation>
    <scope>NUCLEOTIDE SEQUENCE [LARGE SCALE GENOMIC DNA]</scope>
    <source>
        <strain evidence="12">SURF_29</strain>
    </source>
</reference>
<keyword evidence="4 9" id="KW-0067">ATP-binding</keyword>
<evidence type="ECO:0000259" key="11">
    <source>
        <dbReference type="PROSITE" id="PS50862"/>
    </source>
</evidence>
<dbReference type="SUPFAM" id="SSF46589">
    <property type="entry name" value="tRNA-binding arm"/>
    <property type="match status" value="1"/>
</dbReference>